<dbReference type="InterPro" id="IPR018289">
    <property type="entry name" value="MULE_transposase_dom"/>
</dbReference>
<feature type="region of interest" description="Disordered" evidence="1">
    <location>
        <begin position="9"/>
        <end position="41"/>
    </location>
</feature>
<evidence type="ECO:0000256" key="1">
    <source>
        <dbReference type="SAM" id="MobiDB-lite"/>
    </source>
</evidence>
<organism evidence="3 4">
    <name type="scientific">Brassica oleracea var. oleracea</name>
    <dbReference type="NCBI Taxonomy" id="109376"/>
    <lineage>
        <taxon>Eukaryota</taxon>
        <taxon>Viridiplantae</taxon>
        <taxon>Streptophyta</taxon>
        <taxon>Embryophyta</taxon>
        <taxon>Tracheophyta</taxon>
        <taxon>Spermatophyta</taxon>
        <taxon>Magnoliopsida</taxon>
        <taxon>eudicotyledons</taxon>
        <taxon>Gunneridae</taxon>
        <taxon>Pentapetalae</taxon>
        <taxon>rosids</taxon>
        <taxon>malvids</taxon>
        <taxon>Brassicales</taxon>
        <taxon>Brassicaceae</taxon>
        <taxon>Brassiceae</taxon>
        <taxon>Brassica</taxon>
    </lineage>
</organism>
<name>A0A0D3DDX2_BRAOL</name>
<sequence length="442" mass="51470">MSVVPIIGEGEFEIDDEEHDVLPESDEDNEEEEDPEAPQRMRTHIRRGDGHLYRDQTFFNGVAFKDRVLDYALRTRCNIRQYRYDKDKLGFECAGLGENDEACGWKIYASILPKDKIWRVRLFVDNHTCEVNGECEMVKVPVIARLFVNKIREEPAYYMPMKIEELIMANWSISVSRPQCQAGRNKALKWIKSEHDQQFARLKDYAAEIVESNPGSSVEVDTFQNDEGQDVFNRIYICFDALRNTWKESCRPLIGLDGCFLKERIKGQLLVALGRDANNAIYPIAWAVVKVENNENWQWFMQKLKVDLDLKDGDNYIAVSDRSPGLIRAIKIELPKMEHRKCVRHIYGNLKKKHGNKKQMKSYIWSVAWSYNEAKYQQNLDRLSCYDTGVYTDVMATNPRSWCRAFFKLGNYCEDVENNSTESFNSSINKARENHLCICSKQ</sequence>
<protein>
    <recommendedName>
        <fullName evidence="2">MULE transposase domain-containing protein</fullName>
    </recommendedName>
</protein>
<feature type="domain" description="MULE transposase" evidence="2">
    <location>
        <begin position="254"/>
        <end position="348"/>
    </location>
</feature>
<dbReference type="Pfam" id="PF10551">
    <property type="entry name" value="MULE"/>
    <property type="match status" value="1"/>
</dbReference>
<dbReference type="OMA" id="VENNENW"/>
<feature type="compositionally biased region" description="Acidic residues" evidence="1">
    <location>
        <begin position="10"/>
        <end position="36"/>
    </location>
</feature>
<evidence type="ECO:0000259" key="2">
    <source>
        <dbReference type="Pfam" id="PF10551"/>
    </source>
</evidence>
<evidence type="ECO:0000313" key="4">
    <source>
        <dbReference type="Proteomes" id="UP000032141"/>
    </source>
</evidence>
<dbReference type="PANTHER" id="PTHR31973">
    <property type="entry name" value="POLYPROTEIN, PUTATIVE-RELATED"/>
    <property type="match status" value="1"/>
</dbReference>
<dbReference type="AlphaFoldDB" id="A0A0D3DDX2"/>
<dbReference type="Gramene" id="Bo7g100720.1">
    <property type="protein sequence ID" value="Bo7g100720.1"/>
    <property type="gene ID" value="Bo7g100720"/>
</dbReference>
<reference evidence="3" key="2">
    <citation type="submission" date="2015-03" db="UniProtKB">
        <authorList>
            <consortium name="EnsemblPlants"/>
        </authorList>
    </citation>
    <scope>IDENTIFICATION</scope>
</reference>
<dbReference type="EnsemblPlants" id="Bo7g100720.1">
    <property type="protein sequence ID" value="Bo7g100720.1"/>
    <property type="gene ID" value="Bo7g100720"/>
</dbReference>
<evidence type="ECO:0000313" key="3">
    <source>
        <dbReference type="EnsemblPlants" id="Bo7g100720.1"/>
    </source>
</evidence>
<dbReference type="Proteomes" id="UP000032141">
    <property type="component" value="Chromosome C7"/>
</dbReference>
<accession>A0A0D3DDX2</accession>
<dbReference type="PANTHER" id="PTHR31973:SF187">
    <property type="entry name" value="MUTATOR TRANSPOSASE MUDRA PROTEIN"/>
    <property type="match status" value="1"/>
</dbReference>
<dbReference type="STRING" id="109376.A0A0D3DDX2"/>
<keyword evidence="4" id="KW-1185">Reference proteome</keyword>
<reference evidence="3 4" key="1">
    <citation type="journal article" date="2014" name="Genome Biol.">
        <title>Transcriptome and methylome profiling reveals relics of genome dominance in the mesopolyploid Brassica oleracea.</title>
        <authorList>
            <person name="Parkin I.A."/>
            <person name="Koh C."/>
            <person name="Tang H."/>
            <person name="Robinson S.J."/>
            <person name="Kagale S."/>
            <person name="Clarke W.E."/>
            <person name="Town C.D."/>
            <person name="Nixon J."/>
            <person name="Krishnakumar V."/>
            <person name="Bidwell S.L."/>
            <person name="Denoeud F."/>
            <person name="Belcram H."/>
            <person name="Links M.G."/>
            <person name="Just J."/>
            <person name="Clarke C."/>
            <person name="Bender T."/>
            <person name="Huebert T."/>
            <person name="Mason A.S."/>
            <person name="Pires J.C."/>
            <person name="Barker G."/>
            <person name="Moore J."/>
            <person name="Walley P.G."/>
            <person name="Manoli S."/>
            <person name="Batley J."/>
            <person name="Edwards D."/>
            <person name="Nelson M.N."/>
            <person name="Wang X."/>
            <person name="Paterson A.H."/>
            <person name="King G."/>
            <person name="Bancroft I."/>
            <person name="Chalhoub B."/>
            <person name="Sharpe A.G."/>
        </authorList>
    </citation>
    <scope>NUCLEOTIDE SEQUENCE</scope>
    <source>
        <strain evidence="3 4">cv. TO1000</strain>
    </source>
</reference>
<dbReference type="HOGENOM" id="CLU_620171_0_0_1"/>
<proteinExistence type="predicted"/>
<dbReference type="eggNOG" id="ENOG502QU1T">
    <property type="taxonomic scope" value="Eukaryota"/>
</dbReference>